<accession>A0A9P0YU60</accession>
<evidence type="ECO:0000256" key="2">
    <source>
        <dbReference type="ARBA" id="ARBA00022771"/>
    </source>
</evidence>
<evidence type="ECO:0000313" key="8">
    <source>
        <dbReference type="EMBL" id="CAH9075943.1"/>
    </source>
</evidence>
<reference evidence="8" key="1">
    <citation type="submission" date="2022-07" db="EMBL/GenBank/DDBJ databases">
        <authorList>
            <person name="Macas J."/>
            <person name="Novak P."/>
            <person name="Neumann P."/>
        </authorList>
    </citation>
    <scope>NUCLEOTIDE SEQUENCE</scope>
</reference>
<evidence type="ECO:0000256" key="4">
    <source>
        <dbReference type="PROSITE-ProRule" id="PRU01343"/>
    </source>
</evidence>
<dbReference type="GO" id="GO:0008270">
    <property type="term" value="F:zinc ion binding"/>
    <property type="evidence" value="ECO:0007669"/>
    <property type="project" value="UniProtKB-KW"/>
</dbReference>
<dbReference type="InterPro" id="IPR010666">
    <property type="entry name" value="Znf_GRF"/>
</dbReference>
<evidence type="ECO:0000256" key="5">
    <source>
        <dbReference type="SAM" id="Coils"/>
    </source>
</evidence>
<keyword evidence="2 4" id="KW-0863">Zinc-finger</keyword>
<dbReference type="AlphaFoldDB" id="A0A9P0YU60"/>
<evidence type="ECO:0000256" key="6">
    <source>
        <dbReference type="SAM" id="MobiDB-lite"/>
    </source>
</evidence>
<feature type="domain" description="GRF-type" evidence="7">
    <location>
        <begin position="309"/>
        <end position="351"/>
    </location>
</feature>
<sequence>MCRVHQEQAQALLSTDRDRYQKMVLLEANNKDIFSAIQKQQGLIEGLTSVTQTLPEALEQIASTQASEFQKISLMIEDLNDAKKGEEDPQQTRPRSHRTPTRAPSSAEPAVDPAPYFEAALQKKRAAGIPRPPSPVKKSTKKKKVFNFTEWRLGGSQKIDRAQFEEMKAKMTPTQQQHLYLDKDGVVRVRYGGSLEEAEEWYKKNIVPGKTIHEGVLNYLDCKLSPIWASYQRSGNLFKIRAEINEELLKLQRLEEEALQAANLENVHSLLAYTTTSVSSKATMSTSSSATSKSTGRYEYGEWIPVKHCQCGQELKLLTTWKQENCGRRFWKCVGSEWSEGCGLIDWFDPPMCKRSKKIILGLLKKLNGYENQIYTLEMKLEAAEKPDKKEKMEKIEQKRYPCTRLFMCIIEDHLIVNQVCHLSCNRLALLYPCNQYLYLLG</sequence>
<keyword evidence="3" id="KW-0862">Zinc</keyword>
<evidence type="ECO:0000256" key="3">
    <source>
        <dbReference type="ARBA" id="ARBA00022833"/>
    </source>
</evidence>
<name>A0A9P0YU60_CUSEU</name>
<feature type="coiled-coil region" evidence="5">
    <location>
        <begin position="237"/>
        <end position="264"/>
    </location>
</feature>
<keyword evidence="1" id="KW-0479">Metal-binding</keyword>
<gene>
    <name evidence="8" type="ORF">CEURO_LOCUS5646</name>
</gene>
<proteinExistence type="predicted"/>
<keyword evidence="5" id="KW-0175">Coiled coil</keyword>
<keyword evidence="9" id="KW-1185">Reference proteome</keyword>
<dbReference type="PANTHER" id="PTHR33248">
    <property type="entry name" value="ZINC ION-BINDING PROTEIN"/>
    <property type="match status" value="1"/>
</dbReference>
<protein>
    <recommendedName>
        <fullName evidence="7">GRF-type domain-containing protein</fullName>
    </recommendedName>
</protein>
<evidence type="ECO:0000313" key="9">
    <source>
        <dbReference type="Proteomes" id="UP001152484"/>
    </source>
</evidence>
<evidence type="ECO:0000256" key="1">
    <source>
        <dbReference type="ARBA" id="ARBA00022723"/>
    </source>
</evidence>
<comment type="caution">
    <text evidence="8">The sequence shown here is derived from an EMBL/GenBank/DDBJ whole genome shotgun (WGS) entry which is preliminary data.</text>
</comment>
<dbReference type="PROSITE" id="PS51999">
    <property type="entry name" value="ZF_GRF"/>
    <property type="match status" value="1"/>
</dbReference>
<feature type="region of interest" description="Disordered" evidence="6">
    <location>
        <begin position="83"/>
        <end position="114"/>
    </location>
</feature>
<dbReference type="Proteomes" id="UP001152484">
    <property type="component" value="Unassembled WGS sequence"/>
</dbReference>
<dbReference type="EMBL" id="CAMAPE010000010">
    <property type="protein sequence ID" value="CAH9075943.1"/>
    <property type="molecule type" value="Genomic_DNA"/>
</dbReference>
<organism evidence="8 9">
    <name type="scientific">Cuscuta europaea</name>
    <name type="common">European dodder</name>
    <dbReference type="NCBI Taxonomy" id="41803"/>
    <lineage>
        <taxon>Eukaryota</taxon>
        <taxon>Viridiplantae</taxon>
        <taxon>Streptophyta</taxon>
        <taxon>Embryophyta</taxon>
        <taxon>Tracheophyta</taxon>
        <taxon>Spermatophyta</taxon>
        <taxon>Magnoliopsida</taxon>
        <taxon>eudicotyledons</taxon>
        <taxon>Gunneridae</taxon>
        <taxon>Pentapetalae</taxon>
        <taxon>asterids</taxon>
        <taxon>lamiids</taxon>
        <taxon>Solanales</taxon>
        <taxon>Convolvulaceae</taxon>
        <taxon>Cuscuteae</taxon>
        <taxon>Cuscuta</taxon>
        <taxon>Cuscuta subgen. Cuscuta</taxon>
    </lineage>
</organism>
<evidence type="ECO:0000259" key="7">
    <source>
        <dbReference type="PROSITE" id="PS51999"/>
    </source>
</evidence>